<reference evidence="10 11" key="1">
    <citation type="submission" date="2019-06" db="EMBL/GenBank/DDBJ databases">
        <title>Whole genome shotgun sequence of Komagataeibacter hansenii NBRC 14820.</title>
        <authorList>
            <person name="Hosoyama A."/>
            <person name="Uohara A."/>
            <person name="Ohji S."/>
            <person name="Ichikawa N."/>
        </authorList>
    </citation>
    <scope>NUCLEOTIDE SEQUENCE [LARGE SCALE GENOMIC DNA]</scope>
    <source>
        <strain evidence="10 11">NBRC 14820</strain>
    </source>
</reference>
<dbReference type="InterPro" id="IPR001900">
    <property type="entry name" value="RNase_II/R"/>
</dbReference>
<gene>
    <name evidence="7 10" type="primary">rnr</name>
    <name evidence="10" type="ORF">GHA01_08220</name>
</gene>
<dbReference type="Pfam" id="PF00773">
    <property type="entry name" value="RNB"/>
    <property type="match status" value="1"/>
</dbReference>
<sequence>MRQPRPSDTAPDGPAAPMTDQPVPGSQGRNSQGRMPDRESMRQFIAGATGRVGKREIARAFGLGPEHKAAIRDMLRDLALEGTVVPAGAKRFRVSDRLPESAVVQVTGTDPDGDPIARPVAWAHEGAAPVIFMHAELRGRPALAPGQRVVARLKKIGPGKYEGRTLRRLDDAPAQVVGLYRATPPDDPDTARTPLRYREAGRLIPADRRARAQWSIPAGEAMDTPDNEIVVATPLPQSGPGLHPARIIERIGPADSARTISLMCACAHDIPHTFPATCTHEADAARAVPVTGRTDLRDVPLVTIDGADARDFDDAIYAEPEGTGFRLIVAIADVAWYVRPGSALDQEARRRGNSVYFPDRVIPMLPEALSNGWCSLRPGEDRGCLFVELHVDAGGTTTAQRFGRGLMRSAARLTYEQAQAESEGHGDSMTAALPEGMVGCLFAAWRVLAAARARRGTLDLDLAERRVVLDSLGQVETIGPRLRLDSHRVVEEFMIAANVAAARELENRHYPCLYRIHAPPTPEKLESLRAALATLDIRLPAAGMIGASDLEGVLRAAQGQPYAPLVNELILRAQNQAEYSPDPVGHFGLTLTSYAHFTSPIRRYADLVTHRALIDATGLERGGPDHGRTALGQLEEIGKAVTSTERRAAAAERDAIERYAASWLSGRVGTVMAGRVTGLSRFGVFVTLDSTGTTGLLPHGALPVDQWHHDEITQTLSGRHGGITFRLGQEIALRLDEASPLTGALVFAMPDTVAGQDMAPPRTRRRRG</sequence>
<evidence type="ECO:0000259" key="9">
    <source>
        <dbReference type="PROSITE" id="PS50126"/>
    </source>
</evidence>
<evidence type="ECO:0000256" key="8">
    <source>
        <dbReference type="SAM" id="MobiDB-lite"/>
    </source>
</evidence>
<keyword evidence="3 7" id="KW-0540">Nuclease</keyword>
<dbReference type="InterPro" id="IPR004476">
    <property type="entry name" value="RNase_II/RNase_R"/>
</dbReference>
<proteinExistence type="inferred from homology"/>
<keyword evidence="5 7" id="KW-0269">Exonuclease</keyword>
<evidence type="ECO:0000256" key="6">
    <source>
        <dbReference type="ARBA" id="ARBA00022884"/>
    </source>
</evidence>
<accession>A0ABQ0SCP7</accession>
<protein>
    <recommendedName>
        <fullName evidence="7">Ribonuclease R</fullName>
        <shortName evidence="7">RNase R</shortName>
        <ecNumber evidence="7">3.1.13.1</ecNumber>
    </recommendedName>
</protein>
<dbReference type="PANTHER" id="PTHR23355:SF9">
    <property type="entry name" value="DIS3-LIKE EXONUCLEASE 2"/>
    <property type="match status" value="1"/>
</dbReference>
<evidence type="ECO:0000313" key="10">
    <source>
        <dbReference type="EMBL" id="GEC62973.1"/>
    </source>
</evidence>
<evidence type="ECO:0000256" key="4">
    <source>
        <dbReference type="ARBA" id="ARBA00022801"/>
    </source>
</evidence>
<evidence type="ECO:0000256" key="1">
    <source>
        <dbReference type="ARBA" id="ARBA00001849"/>
    </source>
</evidence>
<dbReference type="PROSITE" id="PS01175">
    <property type="entry name" value="RIBONUCLEASE_II"/>
    <property type="match status" value="1"/>
</dbReference>
<dbReference type="InterPro" id="IPR011805">
    <property type="entry name" value="RNase_R"/>
</dbReference>
<organism evidence="10 11">
    <name type="scientific">Novacetimonas hansenii</name>
    <name type="common">Komagataeibacter hansenii</name>
    <dbReference type="NCBI Taxonomy" id="436"/>
    <lineage>
        <taxon>Bacteria</taxon>
        <taxon>Pseudomonadati</taxon>
        <taxon>Pseudomonadota</taxon>
        <taxon>Alphaproteobacteria</taxon>
        <taxon>Acetobacterales</taxon>
        <taxon>Acetobacteraceae</taxon>
        <taxon>Novacetimonas</taxon>
    </lineage>
</organism>
<name>A0ABQ0SCP7_NOVHA</name>
<comment type="catalytic activity">
    <reaction evidence="1 7">
        <text>Exonucleolytic cleavage in the 3'- to 5'-direction to yield nucleoside 5'-phosphates.</text>
        <dbReference type="EC" id="3.1.13.1"/>
    </reaction>
</comment>
<evidence type="ECO:0000256" key="7">
    <source>
        <dbReference type="HAMAP-Rule" id="MF_01895"/>
    </source>
</evidence>
<dbReference type="Proteomes" id="UP000319478">
    <property type="component" value="Unassembled WGS sequence"/>
</dbReference>
<dbReference type="Gene3D" id="2.40.50.140">
    <property type="entry name" value="Nucleic acid-binding proteins"/>
    <property type="match status" value="1"/>
</dbReference>
<dbReference type="NCBIfam" id="TIGR00358">
    <property type="entry name" value="3_prime_RNase"/>
    <property type="match status" value="1"/>
</dbReference>
<comment type="subcellular location">
    <subcellularLocation>
        <location evidence="7">Cytoplasm</location>
    </subcellularLocation>
</comment>
<dbReference type="InterPro" id="IPR050180">
    <property type="entry name" value="RNR_Ribonuclease"/>
</dbReference>
<keyword evidence="4 7" id="KW-0378">Hydrolase</keyword>
<evidence type="ECO:0000256" key="3">
    <source>
        <dbReference type="ARBA" id="ARBA00022722"/>
    </source>
</evidence>
<dbReference type="InterPro" id="IPR012340">
    <property type="entry name" value="NA-bd_OB-fold"/>
</dbReference>
<dbReference type="EC" id="3.1.13.1" evidence="7"/>
<evidence type="ECO:0000256" key="2">
    <source>
        <dbReference type="ARBA" id="ARBA00022490"/>
    </source>
</evidence>
<comment type="similarity">
    <text evidence="7">Belongs to the RNR ribonuclease family. RNase R subfamily.</text>
</comment>
<dbReference type="PANTHER" id="PTHR23355">
    <property type="entry name" value="RIBONUCLEASE"/>
    <property type="match status" value="1"/>
</dbReference>
<feature type="domain" description="S1 motif" evidence="9">
    <location>
        <begin position="669"/>
        <end position="750"/>
    </location>
</feature>
<dbReference type="Pfam" id="PF00575">
    <property type="entry name" value="S1"/>
    <property type="match status" value="1"/>
</dbReference>
<feature type="region of interest" description="Disordered" evidence="8">
    <location>
        <begin position="1"/>
        <end position="38"/>
    </location>
</feature>
<dbReference type="EMBL" id="BJNN01000050">
    <property type="protein sequence ID" value="GEC62973.1"/>
    <property type="molecule type" value="Genomic_DNA"/>
</dbReference>
<evidence type="ECO:0000256" key="5">
    <source>
        <dbReference type="ARBA" id="ARBA00022839"/>
    </source>
</evidence>
<dbReference type="PROSITE" id="PS50126">
    <property type="entry name" value="S1"/>
    <property type="match status" value="1"/>
</dbReference>
<comment type="caution">
    <text evidence="10">The sequence shown here is derived from an EMBL/GenBank/DDBJ whole genome shotgun (WGS) entry which is preliminary data.</text>
</comment>
<evidence type="ECO:0000313" key="11">
    <source>
        <dbReference type="Proteomes" id="UP000319478"/>
    </source>
</evidence>
<dbReference type="RefSeq" id="WP_003622316.1">
    <property type="nucleotide sequence ID" value="NZ_BJNN01000050.1"/>
</dbReference>
<keyword evidence="11" id="KW-1185">Reference proteome</keyword>
<keyword evidence="6 7" id="KW-0694">RNA-binding</keyword>
<dbReference type="SMART" id="SM00955">
    <property type="entry name" value="RNB"/>
    <property type="match status" value="1"/>
</dbReference>
<dbReference type="InterPro" id="IPR003029">
    <property type="entry name" value="S1_domain"/>
</dbReference>
<dbReference type="SUPFAM" id="SSF50249">
    <property type="entry name" value="Nucleic acid-binding proteins"/>
    <property type="match status" value="2"/>
</dbReference>
<comment type="function">
    <text evidence="7">3'-5' exoribonuclease that releases 5'-nucleoside monophosphates and is involved in maturation of structured RNAs.</text>
</comment>
<dbReference type="HAMAP" id="MF_01895">
    <property type="entry name" value="RNase_R"/>
    <property type="match status" value="1"/>
</dbReference>
<dbReference type="InterPro" id="IPR022966">
    <property type="entry name" value="RNase_II/R_CS"/>
</dbReference>
<keyword evidence="2 7" id="KW-0963">Cytoplasm</keyword>